<reference evidence="9 10" key="1">
    <citation type="submission" date="2023-07" db="EMBL/GenBank/DDBJ databases">
        <title>Sorghum-associated microbial communities from plants grown in Nebraska, USA.</title>
        <authorList>
            <person name="Schachtman D."/>
        </authorList>
    </citation>
    <scope>NUCLEOTIDE SEQUENCE [LARGE SCALE GENOMIC DNA]</scope>
    <source>
        <strain evidence="9 10">BE240</strain>
    </source>
</reference>
<dbReference type="EMBL" id="JAVDWE010000008">
    <property type="protein sequence ID" value="MDR7095340.1"/>
    <property type="molecule type" value="Genomic_DNA"/>
</dbReference>
<evidence type="ECO:0000313" key="10">
    <source>
        <dbReference type="Proteomes" id="UP001265550"/>
    </source>
</evidence>
<evidence type="ECO:0000259" key="8">
    <source>
        <dbReference type="PROSITE" id="PS50893"/>
    </source>
</evidence>
<evidence type="ECO:0000256" key="1">
    <source>
        <dbReference type="ARBA" id="ARBA00005417"/>
    </source>
</evidence>
<dbReference type="Gene3D" id="3.40.50.300">
    <property type="entry name" value="P-loop containing nucleotide triphosphate hydrolases"/>
    <property type="match status" value="1"/>
</dbReference>
<keyword evidence="10" id="KW-1185">Reference proteome</keyword>
<name>A0ABU1VDB1_9BURK</name>
<organism evidence="9 10">
    <name type="scientific">Hydrogenophaga laconesensis</name>
    <dbReference type="NCBI Taxonomy" id="1805971"/>
    <lineage>
        <taxon>Bacteria</taxon>
        <taxon>Pseudomonadati</taxon>
        <taxon>Pseudomonadota</taxon>
        <taxon>Betaproteobacteria</taxon>
        <taxon>Burkholderiales</taxon>
        <taxon>Comamonadaceae</taxon>
        <taxon>Hydrogenophaga</taxon>
    </lineage>
</organism>
<dbReference type="InterPro" id="IPR017871">
    <property type="entry name" value="ABC_transporter-like_CS"/>
</dbReference>
<dbReference type="SUPFAM" id="SSF52540">
    <property type="entry name" value="P-loop containing nucleoside triphosphate hydrolases"/>
    <property type="match status" value="1"/>
</dbReference>
<keyword evidence="2" id="KW-0813">Transport</keyword>
<evidence type="ECO:0000256" key="4">
    <source>
        <dbReference type="ARBA" id="ARBA00022741"/>
    </source>
</evidence>
<dbReference type="SMART" id="SM00382">
    <property type="entry name" value="AAA"/>
    <property type="match status" value="1"/>
</dbReference>
<accession>A0ABU1VDB1</accession>
<comment type="caution">
    <text evidence="9">The sequence shown here is derived from an EMBL/GenBank/DDBJ whole genome shotgun (WGS) entry which is preliminary data.</text>
</comment>
<keyword evidence="6" id="KW-0029">Amino-acid transport</keyword>
<evidence type="ECO:0000256" key="6">
    <source>
        <dbReference type="ARBA" id="ARBA00022970"/>
    </source>
</evidence>
<keyword evidence="3" id="KW-0472">Membrane</keyword>
<gene>
    <name evidence="9" type="ORF">J2X09_003088</name>
</gene>
<dbReference type="InterPro" id="IPR003593">
    <property type="entry name" value="AAA+_ATPase"/>
</dbReference>
<dbReference type="Pfam" id="PF00005">
    <property type="entry name" value="ABC_tran"/>
    <property type="match status" value="1"/>
</dbReference>
<dbReference type="PROSITE" id="PS00211">
    <property type="entry name" value="ABC_TRANSPORTER_1"/>
    <property type="match status" value="1"/>
</dbReference>
<dbReference type="PANTHER" id="PTHR43820">
    <property type="entry name" value="HIGH-AFFINITY BRANCHED-CHAIN AMINO ACID TRANSPORT ATP-BINDING PROTEIN LIVF"/>
    <property type="match status" value="1"/>
</dbReference>
<evidence type="ECO:0000256" key="7">
    <source>
        <dbReference type="SAM" id="MobiDB-lite"/>
    </source>
</evidence>
<feature type="region of interest" description="Disordered" evidence="7">
    <location>
        <begin position="240"/>
        <end position="261"/>
    </location>
</feature>
<evidence type="ECO:0000256" key="2">
    <source>
        <dbReference type="ARBA" id="ARBA00022448"/>
    </source>
</evidence>
<protein>
    <submittedName>
        <fullName evidence="9">ABC-type branched-subunit amino acid transport system ATPase component</fullName>
    </submittedName>
</protein>
<proteinExistence type="inferred from homology"/>
<keyword evidence="5" id="KW-0067">ATP-binding</keyword>
<dbReference type="InterPro" id="IPR003439">
    <property type="entry name" value="ABC_transporter-like_ATP-bd"/>
</dbReference>
<sequence>MRTTDGNEILRVDNLDVFFGKAHVLQQVSLALPKGVLAVVGRNGMGKTTLCRAITGMVPARGSVRFNGREVLGLPANQITHAGIGYVPQGRRVWRSLTVDETLRLASGTARQGAWTLERVYQTFPRLAERRGNGGAQLSGGEQQMLAIGRALLFNPSLLVMDEPTEGLAPVIVEQVATLLRQLADDGSMSVLLIEQNLGVALEVADRVAIMVNGRIAHELPAAQLAADPALQQRMLGLRAGASQEADTPDNDGPAVDHAPPRHRVPVLRVVRSFGHADTAPARVATPTRVQAPAVYLAGAFVPGDPLLTEALSGLERSGSRVVTLEIGDTTQSTAQVRHAEIMGYAREPEDALRAYLRSRGDIGALLVIAHGTLASRGLATAQALPTELPRVLVTDRPLPQTPADLTVLSAPPHGAGGMAQHLVAGAVQAITAARHDTDIQRMRRTQP</sequence>
<dbReference type="InterPro" id="IPR027417">
    <property type="entry name" value="P-loop_NTPase"/>
</dbReference>
<keyword evidence="4" id="KW-0547">Nucleotide-binding</keyword>
<keyword evidence="3" id="KW-1003">Cell membrane</keyword>
<evidence type="ECO:0000256" key="5">
    <source>
        <dbReference type="ARBA" id="ARBA00022840"/>
    </source>
</evidence>
<evidence type="ECO:0000313" key="9">
    <source>
        <dbReference type="EMBL" id="MDR7095340.1"/>
    </source>
</evidence>
<dbReference type="RefSeq" id="WP_204734275.1">
    <property type="nucleotide sequence ID" value="NZ_JAVDWE010000008.1"/>
</dbReference>
<dbReference type="InterPro" id="IPR052156">
    <property type="entry name" value="BCAA_Transport_ATP-bd_LivF"/>
</dbReference>
<comment type="similarity">
    <text evidence="1">Belongs to the ABC transporter superfamily.</text>
</comment>
<dbReference type="Proteomes" id="UP001265550">
    <property type="component" value="Unassembled WGS sequence"/>
</dbReference>
<feature type="domain" description="ABC transporter" evidence="8">
    <location>
        <begin position="10"/>
        <end position="238"/>
    </location>
</feature>
<dbReference type="PROSITE" id="PS50893">
    <property type="entry name" value="ABC_TRANSPORTER_2"/>
    <property type="match status" value="1"/>
</dbReference>
<dbReference type="CDD" id="cd03224">
    <property type="entry name" value="ABC_TM1139_LivF_branched"/>
    <property type="match status" value="1"/>
</dbReference>
<dbReference type="PANTHER" id="PTHR43820:SF2">
    <property type="entry name" value="ABC TRANSPORTER ATP-BINDING PROTEIN"/>
    <property type="match status" value="1"/>
</dbReference>
<evidence type="ECO:0000256" key="3">
    <source>
        <dbReference type="ARBA" id="ARBA00022475"/>
    </source>
</evidence>